<sequence>MRRPRGFTLIELLVVIAIIAVLIALLLPAVQAAREAARRIQCTNNLKQMGLALHNYVSAVGALPMTLSISGTGTTVTWTNSWGAHARVLSFAERSNLFDACNFAVDMQTPMNTTATAVVTPFLICPSEIKPSTRATTTGAPYGIANYAYCGGDWFVWGGFGGATRNRTAFGVNQSRSLAEFTDGTSNTLFMSEGKAYLTYYRDCPTFSIVNDPNNVPGPDADPYAVVPEYLGGCALRVEEGRTQWFESGVHHNGFTTAWPPNKKTPGGPNRIYADVDVNCSREKLGRPSFAAVTARSYHAGGVNALMADGSVRFVKDSINGWTWRALGSVAGGEVVSADAY</sequence>
<accession>A0ABT6FJV5</accession>
<dbReference type="InterPro" id="IPR027558">
    <property type="entry name" value="Pre_pil_HX9DG_C"/>
</dbReference>
<dbReference type="Gene3D" id="3.30.700.10">
    <property type="entry name" value="Glycoprotein, Type 4 Pilin"/>
    <property type="match status" value="1"/>
</dbReference>
<evidence type="ECO:0000313" key="3">
    <source>
        <dbReference type="Proteomes" id="UP001216907"/>
    </source>
</evidence>
<evidence type="ECO:0000259" key="1">
    <source>
        <dbReference type="Pfam" id="PF07596"/>
    </source>
</evidence>
<dbReference type="PANTHER" id="PTHR30093">
    <property type="entry name" value="GENERAL SECRETION PATHWAY PROTEIN G"/>
    <property type="match status" value="1"/>
</dbReference>
<dbReference type="NCBIfam" id="TIGR02532">
    <property type="entry name" value="IV_pilin_GFxxxE"/>
    <property type="match status" value="1"/>
</dbReference>
<gene>
    <name evidence="2" type="ORF">PZE19_29195</name>
</gene>
<protein>
    <submittedName>
        <fullName evidence="2">DUF1559 domain-containing protein</fullName>
    </submittedName>
</protein>
<reference evidence="2 3" key="1">
    <citation type="submission" date="2023-03" db="EMBL/GenBank/DDBJ databases">
        <title>Paludisphaera mucosa sp. nov. a novel planctomycete from northern fen.</title>
        <authorList>
            <person name="Ivanova A."/>
        </authorList>
    </citation>
    <scope>NUCLEOTIDE SEQUENCE [LARGE SCALE GENOMIC DNA]</scope>
    <source>
        <strain evidence="2 3">Pla2</strain>
    </source>
</reference>
<name>A0ABT6FJV5_9BACT</name>
<dbReference type="InterPro" id="IPR011453">
    <property type="entry name" value="DUF1559"/>
</dbReference>
<dbReference type="Pfam" id="PF07596">
    <property type="entry name" value="SBP_bac_10"/>
    <property type="match status" value="1"/>
</dbReference>
<dbReference type="PANTHER" id="PTHR30093:SF2">
    <property type="entry name" value="TYPE II SECRETION SYSTEM PROTEIN H"/>
    <property type="match status" value="1"/>
</dbReference>
<organism evidence="2 3">
    <name type="scientific">Paludisphaera mucosa</name>
    <dbReference type="NCBI Taxonomy" id="3030827"/>
    <lineage>
        <taxon>Bacteria</taxon>
        <taxon>Pseudomonadati</taxon>
        <taxon>Planctomycetota</taxon>
        <taxon>Planctomycetia</taxon>
        <taxon>Isosphaerales</taxon>
        <taxon>Isosphaeraceae</taxon>
        <taxon>Paludisphaera</taxon>
    </lineage>
</organism>
<evidence type="ECO:0000313" key="2">
    <source>
        <dbReference type="EMBL" id="MDG3007860.1"/>
    </source>
</evidence>
<dbReference type="Proteomes" id="UP001216907">
    <property type="component" value="Unassembled WGS sequence"/>
</dbReference>
<feature type="domain" description="DUF1559" evidence="1">
    <location>
        <begin position="31"/>
        <end position="320"/>
    </location>
</feature>
<dbReference type="Pfam" id="PF07963">
    <property type="entry name" value="N_methyl"/>
    <property type="match status" value="1"/>
</dbReference>
<dbReference type="InterPro" id="IPR012902">
    <property type="entry name" value="N_methyl_site"/>
</dbReference>
<comment type="caution">
    <text evidence="2">The sequence shown here is derived from an EMBL/GenBank/DDBJ whole genome shotgun (WGS) entry which is preliminary data.</text>
</comment>
<dbReference type="RefSeq" id="WP_277864132.1">
    <property type="nucleotide sequence ID" value="NZ_JARRAG010000002.1"/>
</dbReference>
<dbReference type="NCBIfam" id="TIGR04294">
    <property type="entry name" value="pre_pil_HX9DG"/>
    <property type="match status" value="1"/>
</dbReference>
<dbReference type="EMBL" id="JARRAG010000002">
    <property type="protein sequence ID" value="MDG3007860.1"/>
    <property type="molecule type" value="Genomic_DNA"/>
</dbReference>
<dbReference type="InterPro" id="IPR045584">
    <property type="entry name" value="Pilin-like"/>
</dbReference>
<keyword evidence="3" id="KW-1185">Reference proteome</keyword>
<dbReference type="SUPFAM" id="SSF54523">
    <property type="entry name" value="Pili subunits"/>
    <property type="match status" value="1"/>
</dbReference>
<dbReference type="PROSITE" id="PS00409">
    <property type="entry name" value="PROKAR_NTER_METHYL"/>
    <property type="match status" value="1"/>
</dbReference>
<proteinExistence type="predicted"/>